<feature type="binding site" evidence="5">
    <location>
        <position position="254"/>
    </location>
    <ligand>
        <name>(2E)-4-hydroxy-3-methylbut-2-enyl diphosphate</name>
        <dbReference type="ChEBI" id="CHEBI:128753"/>
    </ligand>
</feature>
<feature type="binding site" evidence="5">
    <location>
        <position position="254"/>
    </location>
    <ligand>
        <name>dimethylallyl diphosphate</name>
        <dbReference type="ChEBI" id="CHEBI:57623"/>
    </ligand>
</feature>
<evidence type="ECO:0000313" key="8">
    <source>
        <dbReference type="Proteomes" id="UP001165648"/>
    </source>
</evidence>
<evidence type="ECO:0000313" key="7">
    <source>
        <dbReference type="EMBL" id="MCX5614387.1"/>
    </source>
</evidence>
<keyword evidence="5" id="KW-0414">Isoprene biosynthesis</keyword>
<feature type="active site" description="Proton donor" evidence="5">
    <location>
        <position position="155"/>
    </location>
</feature>
<feature type="binding site" evidence="5">
    <location>
        <position position="121"/>
    </location>
    <ligand>
        <name>[4Fe-4S] cluster</name>
        <dbReference type="ChEBI" id="CHEBI:49883"/>
    </ligand>
</feature>
<feature type="binding site" evidence="5">
    <location>
        <position position="297"/>
    </location>
    <ligand>
        <name>dimethylallyl diphosphate</name>
        <dbReference type="ChEBI" id="CHEBI:57623"/>
    </ligand>
</feature>
<name>A0ABT3W9A8_9PROT</name>
<feature type="binding site" evidence="5">
    <location>
        <position position="153"/>
    </location>
    <ligand>
        <name>dimethylallyl diphosphate</name>
        <dbReference type="ChEBI" id="CHEBI:57623"/>
    </ligand>
</feature>
<dbReference type="GO" id="GO:0051745">
    <property type="term" value="F:4-hydroxy-3-methylbut-2-enyl diphosphate reductase activity"/>
    <property type="evidence" value="ECO:0007669"/>
    <property type="project" value="UniProtKB-EC"/>
</dbReference>
<keyword evidence="1 5" id="KW-0004">4Fe-4S</keyword>
<dbReference type="RefSeq" id="WP_099027221.1">
    <property type="nucleotide sequence ID" value="NZ_JANIDW010000001.1"/>
</dbReference>
<dbReference type="PANTHER" id="PTHR30426:SF0">
    <property type="entry name" value="4-HYDROXY-3-METHYLBUT-2-ENYL DIPHOSPHATE REDUCTASE"/>
    <property type="match status" value="1"/>
</dbReference>
<dbReference type="EMBL" id="JANIDW010000001">
    <property type="protein sequence ID" value="MCX5614387.1"/>
    <property type="molecule type" value="Genomic_DNA"/>
</dbReference>
<dbReference type="NCBIfam" id="TIGR00216">
    <property type="entry name" value="ispH_lytB"/>
    <property type="match status" value="1"/>
</dbReference>
<feature type="binding site" evidence="5">
    <location>
        <position position="99"/>
    </location>
    <ligand>
        <name>isopentenyl diphosphate</name>
        <dbReference type="ChEBI" id="CHEBI:128769"/>
    </ligand>
</feature>
<feature type="binding site" evidence="5">
    <location>
        <position position="252"/>
    </location>
    <ligand>
        <name>(2E)-4-hydroxy-3-methylbut-2-enyl diphosphate</name>
        <dbReference type="ChEBI" id="CHEBI:128753"/>
    </ligand>
</feature>
<keyword evidence="8" id="KW-1185">Reference proteome</keyword>
<feature type="binding site" evidence="5">
    <location>
        <position position="153"/>
    </location>
    <ligand>
        <name>isopentenyl diphosphate</name>
        <dbReference type="ChEBI" id="CHEBI:128769"/>
    </ligand>
</feature>
<comment type="similarity">
    <text evidence="5">Belongs to the IspH family.</text>
</comment>
<dbReference type="Gene3D" id="3.40.1010.20">
    <property type="entry name" value="4-hydroxy-3-methylbut-2-enyl diphosphate reductase, catalytic domain"/>
    <property type="match status" value="2"/>
</dbReference>
<comment type="pathway">
    <text evidence="5">Isoprenoid biosynthesis; dimethylallyl diphosphate biosynthesis; dimethylallyl diphosphate from (2E)-4-hydroxy-3-methylbutenyl diphosphate: step 1/1.</text>
</comment>
<comment type="catalytic activity">
    <reaction evidence="5">
        <text>isopentenyl diphosphate + 2 oxidized [2Fe-2S]-[ferredoxin] + H2O = (2E)-4-hydroxy-3-methylbut-2-enyl diphosphate + 2 reduced [2Fe-2S]-[ferredoxin] + 2 H(+)</text>
        <dbReference type="Rhea" id="RHEA:24488"/>
        <dbReference type="Rhea" id="RHEA-COMP:10000"/>
        <dbReference type="Rhea" id="RHEA-COMP:10001"/>
        <dbReference type="ChEBI" id="CHEBI:15377"/>
        <dbReference type="ChEBI" id="CHEBI:15378"/>
        <dbReference type="ChEBI" id="CHEBI:33737"/>
        <dbReference type="ChEBI" id="CHEBI:33738"/>
        <dbReference type="ChEBI" id="CHEBI:128753"/>
        <dbReference type="ChEBI" id="CHEBI:128769"/>
        <dbReference type="EC" id="1.17.7.4"/>
    </reaction>
</comment>
<comment type="catalytic activity">
    <reaction evidence="5">
        <text>dimethylallyl diphosphate + 2 oxidized [2Fe-2S]-[ferredoxin] + H2O = (2E)-4-hydroxy-3-methylbut-2-enyl diphosphate + 2 reduced [2Fe-2S]-[ferredoxin] + 2 H(+)</text>
        <dbReference type="Rhea" id="RHEA:24825"/>
        <dbReference type="Rhea" id="RHEA-COMP:10000"/>
        <dbReference type="Rhea" id="RHEA-COMP:10001"/>
        <dbReference type="ChEBI" id="CHEBI:15377"/>
        <dbReference type="ChEBI" id="CHEBI:15378"/>
        <dbReference type="ChEBI" id="CHEBI:33737"/>
        <dbReference type="ChEBI" id="CHEBI:33738"/>
        <dbReference type="ChEBI" id="CHEBI:57623"/>
        <dbReference type="ChEBI" id="CHEBI:128753"/>
        <dbReference type="EC" id="1.17.7.4"/>
    </reaction>
</comment>
<evidence type="ECO:0000256" key="2">
    <source>
        <dbReference type="ARBA" id="ARBA00022723"/>
    </source>
</evidence>
<evidence type="ECO:0000256" key="3">
    <source>
        <dbReference type="ARBA" id="ARBA00023004"/>
    </source>
</evidence>
<feature type="binding site" evidence="5">
    <location>
        <position position="224"/>
    </location>
    <ligand>
        <name>[4Fe-4S] cluster</name>
        <dbReference type="ChEBI" id="CHEBI:49883"/>
    </ligand>
</feature>
<protein>
    <recommendedName>
        <fullName evidence="5">4-hydroxy-3-methylbut-2-enyl diphosphate reductase</fullName>
        <shortName evidence="5">HMBPP reductase</shortName>
        <ecNumber evidence="5">1.17.7.4</ecNumber>
    </recommendedName>
</protein>
<feature type="binding site" evidence="5">
    <location>
        <position position="66"/>
    </location>
    <ligand>
        <name>(2E)-4-hydroxy-3-methylbut-2-enyl diphosphate</name>
        <dbReference type="ChEBI" id="CHEBI:128753"/>
    </ligand>
</feature>
<organism evidence="7 8">
    <name type="scientific">Bombella saccharophila</name>
    <dbReference type="NCBI Taxonomy" id="2967338"/>
    <lineage>
        <taxon>Bacteria</taxon>
        <taxon>Pseudomonadati</taxon>
        <taxon>Pseudomonadota</taxon>
        <taxon>Alphaproteobacteria</taxon>
        <taxon>Acetobacterales</taxon>
        <taxon>Acetobacteraceae</taxon>
        <taxon>Bombella</taxon>
    </lineage>
</organism>
<comment type="pathway">
    <text evidence="5">Isoprenoid biosynthesis; isopentenyl diphosphate biosynthesis via DXP pathway; isopentenyl diphosphate from 1-deoxy-D-xylulose 5-phosphate: step 6/6.</text>
</comment>
<keyword evidence="3 5" id="KW-0408">Iron</keyword>
<dbReference type="NCBIfam" id="NF002190">
    <property type="entry name" value="PRK01045.1-4"/>
    <property type="match status" value="1"/>
</dbReference>
<keyword evidence="2 5" id="KW-0479">Metal-binding</keyword>
<comment type="caution">
    <text evidence="7">The sequence shown here is derived from an EMBL/GenBank/DDBJ whole genome shotgun (WGS) entry which is preliminary data.</text>
</comment>
<keyword evidence="4 5" id="KW-0411">Iron-sulfur</keyword>
<keyword evidence="5 7" id="KW-0560">Oxidoreductase</keyword>
<feature type="binding site" evidence="5">
    <location>
        <position position="153"/>
    </location>
    <ligand>
        <name>(2E)-4-hydroxy-3-methylbut-2-enyl diphosphate</name>
        <dbReference type="ChEBI" id="CHEBI:128753"/>
    </ligand>
</feature>
<feature type="binding site" evidence="5">
    <location>
        <position position="252"/>
    </location>
    <ligand>
        <name>dimethylallyl diphosphate</name>
        <dbReference type="ChEBI" id="CHEBI:57623"/>
    </ligand>
</feature>
<dbReference type="HAMAP" id="MF_00191">
    <property type="entry name" value="IspH"/>
    <property type="match status" value="1"/>
</dbReference>
<evidence type="ECO:0000256" key="5">
    <source>
        <dbReference type="HAMAP-Rule" id="MF_00191"/>
    </source>
</evidence>
<evidence type="ECO:0000256" key="6">
    <source>
        <dbReference type="SAM" id="MobiDB-lite"/>
    </source>
</evidence>
<gene>
    <name evidence="5 7" type="primary">ispH</name>
    <name evidence="7" type="synonym">lytB</name>
    <name evidence="7" type="ORF">NQF64_03905</name>
</gene>
<feature type="binding site" evidence="5">
    <location>
        <position position="99"/>
    </location>
    <ligand>
        <name>(2E)-4-hydroxy-3-methylbut-2-enyl diphosphate</name>
        <dbReference type="ChEBI" id="CHEBI:128753"/>
    </ligand>
</feature>
<feature type="binding site" evidence="5">
    <location>
        <position position="99"/>
    </location>
    <ligand>
        <name>dimethylallyl diphosphate</name>
        <dbReference type="ChEBI" id="CHEBI:57623"/>
    </ligand>
</feature>
<feature type="binding site" evidence="5">
    <location>
        <position position="194"/>
    </location>
    <ligand>
        <name>(2E)-4-hydroxy-3-methylbut-2-enyl diphosphate</name>
        <dbReference type="ChEBI" id="CHEBI:128753"/>
    </ligand>
</feature>
<proteinExistence type="inferred from homology"/>
<sequence length="340" mass="37080">MSEQTTPVTANSANPGADSPTSRPKLKILLAGPRGFCAGVDRAIRVVEEALRRYGAPVYVRHEIVHNRTVVEGLEAKGAIFVEELDEVPEDGHVVFSAHGVPKSVPAEAQRRNLLYLDATCPLVSKVHREAERHFAGGGPEQRHILMIGHAGHPEVVGTMGQLPPGAVTLINDAREAAEVQPKDVDRLAFITQTTLSVDDTAEIVDILRTRFPNIVGPRREDICYATTNRQMAVKELAAECDLVIVIGSPNSSNSQRLREVAERSLAKRALLVPKVSDMDWSELDGVKTLGMSAGASAPESLVQEMIEELSARYDVTIEERIVKEENINFRLPQPLADAV</sequence>
<feature type="binding site" evidence="5">
    <location>
        <position position="252"/>
    </location>
    <ligand>
        <name>isopentenyl diphosphate</name>
        <dbReference type="ChEBI" id="CHEBI:128769"/>
    </ligand>
</feature>
<dbReference type="EC" id="1.17.7.4" evidence="5"/>
<comment type="cofactor">
    <cofactor evidence="5">
        <name>[4Fe-4S] cluster</name>
        <dbReference type="ChEBI" id="CHEBI:49883"/>
    </cofactor>
    <text evidence="5">Binds 1 [4Fe-4S] cluster per subunit.</text>
</comment>
<dbReference type="PANTHER" id="PTHR30426">
    <property type="entry name" value="4-HYDROXY-3-METHYLBUT-2-ENYL DIPHOSPHATE REDUCTASE"/>
    <property type="match status" value="1"/>
</dbReference>
<dbReference type="Gene3D" id="3.40.50.11270">
    <property type="match status" value="1"/>
</dbReference>
<feature type="binding site" evidence="5">
    <location>
        <position position="253"/>
    </location>
    <ligand>
        <name>isopentenyl diphosphate</name>
        <dbReference type="ChEBI" id="CHEBI:128769"/>
    </ligand>
</feature>
<feature type="compositionally biased region" description="Polar residues" evidence="6">
    <location>
        <begin position="1"/>
        <end position="22"/>
    </location>
</feature>
<feature type="binding site" evidence="5">
    <location>
        <position position="297"/>
    </location>
    <ligand>
        <name>isopentenyl diphosphate</name>
        <dbReference type="ChEBI" id="CHEBI:128769"/>
    </ligand>
</feature>
<feature type="binding site" evidence="5">
    <location>
        <position position="253"/>
    </location>
    <ligand>
        <name>(2E)-4-hydroxy-3-methylbut-2-enyl diphosphate</name>
        <dbReference type="ChEBI" id="CHEBI:128753"/>
    </ligand>
</feature>
<accession>A0ABT3W9A8</accession>
<feature type="binding site" evidence="5">
    <location>
        <position position="66"/>
    </location>
    <ligand>
        <name>isopentenyl diphosphate</name>
        <dbReference type="ChEBI" id="CHEBI:128769"/>
    </ligand>
</feature>
<dbReference type="Pfam" id="PF02401">
    <property type="entry name" value="LYTB"/>
    <property type="match status" value="1"/>
</dbReference>
<dbReference type="CDD" id="cd13944">
    <property type="entry name" value="lytB_ispH"/>
    <property type="match status" value="1"/>
</dbReference>
<feature type="region of interest" description="Disordered" evidence="6">
    <location>
        <begin position="1"/>
        <end position="24"/>
    </location>
</feature>
<feature type="binding site" evidence="5">
    <location>
        <position position="254"/>
    </location>
    <ligand>
        <name>isopentenyl diphosphate</name>
        <dbReference type="ChEBI" id="CHEBI:128769"/>
    </ligand>
</feature>
<evidence type="ECO:0000256" key="1">
    <source>
        <dbReference type="ARBA" id="ARBA00022485"/>
    </source>
</evidence>
<feature type="binding site" evidence="5">
    <location>
        <position position="66"/>
    </location>
    <ligand>
        <name>dimethylallyl diphosphate</name>
        <dbReference type="ChEBI" id="CHEBI:57623"/>
    </ligand>
</feature>
<dbReference type="NCBIfam" id="NF002188">
    <property type="entry name" value="PRK01045.1-2"/>
    <property type="match status" value="1"/>
</dbReference>
<dbReference type="InterPro" id="IPR003451">
    <property type="entry name" value="LytB/IspH"/>
</dbReference>
<dbReference type="Proteomes" id="UP001165648">
    <property type="component" value="Unassembled WGS sequence"/>
</dbReference>
<feature type="binding site" evidence="5">
    <location>
        <position position="297"/>
    </location>
    <ligand>
        <name>(2E)-4-hydroxy-3-methylbut-2-enyl diphosphate</name>
        <dbReference type="ChEBI" id="CHEBI:128753"/>
    </ligand>
</feature>
<comment type="function">
    <text evidence="5">Catalyzes the conversion of 1-hydroxy-2-methyl-2-(E)-butenyl 4-diphosphate (HMBPP) into a mixture of isopentenyl diphosphate (IPP) and dimethylallyl diphosphate (DMAPP). Acts in the terminal step of the DOXP/MEP pathway for isoprenoid precursor biosynthesis.</text>
</comment>
<reference evidence="7 8" key="1">
    <citation type="submission" date="2022-07" db="EMBL/GenBank/DDBJ databases">
        <title>Bombella genomes.</title>
        <authorList>
            <person name="Harer L."/>
            <person name="Styblova S."/>
            <person name="Ehrmann M."/>
        </authorList>
    </citation>
    <scope>NUCLEOTIDE SEQUENCE [LARGE SCALE GENOMIC DNA]</scope>
    <source>
        <strain evidence="7 8">TMW 2.2558</strain>
    </source>
</reference>
<evidence type="ECO:0000256" key="4">
    <source>
        <dbReference type="ARBA" id="ARBA00023014"/>
    </source>
</evidence>
<feature type="binding site" evidence="5">
    <location>
        <position position="253"/>
    </location>
    <ligand>
        <name>dimethylallyl diphosphate</name>
        <dbReference type="ChEBI" id="CHEBI:57623"/>
    </ligand>
</feature>
<feature type="binding site" evidence="5">
    <location>
        <position position="37"/>
    </location>
    <ligand>
        <name>[4Fe-4S] cluster</name>
        <dbReference type="ChEBI" id="CHEBI:49883"/>
    </ligand>
</feature>